<dbReference type="GO" id="GO:0009055">
    <property type="term" value="F:electron transfer activity"/>
    <property type="evidence" value="ECO:0007669"/>
    <property type="project" value="InterPro"/>
</dbReference>
<organism evidence="2">
    <name type="scientific">marine sediment metagenome</name>
    <dbReference type="NCBI Taxonomy" id="412755"/>
    <lineage>
        <taxon>unclassified sequences</taxon>
        <taxon>metagenomes</taxon>
        <taxon>ecological metagenomes</taxon>
    </lineage>
</organism>
<dbReference type="GO" id="GO:0050660">
    <property type="term" value="F:flavin adenine dinucleotide binding"/>
    <property type="evidence" value="ECO:0007669"/>
    <property type="project" value="InterPro"/>
</dbReference>
<dbReference type="Gene3D" id="3.40.50.1220">
    <property type="entry name" value="TPP-binding domain"/>
    <property type="match status" value="1"/>
</dbReference>
<sequence length="197" mass="20757">MSFLAWLCSSRFPTPEEDSSRTGIINEVPAAVSEDDIQKKVVGYTESSGGVSLNDAGVIVSGGRGVSNNPALTPPADMDESEAEIWRAQQGFKMIGDLAEVLGAAVGASRAAVDAGYVPYDQQVGQTGKVVSPDVYIACGISGAIQHQAGMRTSKMIVAINKDPDAPIFKMARFGVVGDLFEILPHLTEAFKNHLSS</sequence>
<dbReference type="Pfam" id="PF00766">
    <property type="entry name" value="ETF_alpha"/>
    <property type="match status" value="1"/>
</dbReference>
<protein>
    <recommendedName>
        <fullName evidence="1">Electron transfer flavoprotein alpha subunit C-terminal domain-containing protein</fullName>
    </recommendedName>
</protein>
<comment type="caution">
    <text evidence="2">The sequence shown here is derived from an EMBL/GenBank/DDBJ whole genome shotgun (WGS) entry which is preliminary data.</text>
</comment>
<dbReference type="SUPFAM" id="SSF52467">
    <property type="entry name" value="DHS-like NAD/FAD-binding domain"/>
    <property type="match status" value="1"/>
</dbReference>
<dbReference type="PANTHER" id="PTHR43153">
    <property type="entry name" value="ELECTRON TRANSFER FLAVOPROTEIN ALPHA"/>
    <property type="match status" value="1"/>
</dbReference>
<accession>X1DXC0</accession>
<proteinExistence type="predicted"/>
<dbReference type="PANTHER" id="PTHR43153:SF1">
    <property type="entry name" value="ELECTRON TRANSFER FLAVOPROTEIN SUBUNIT ALPHA, MITOCHONDRIAL"/>
    <property type="match status" value="1"/>
</dbReference>
<evidence type="ECO:0000259" key="1">
    <source>
        <dbReference type="Pfam" id="PF00766"/>
    </source>
</evidence>
<dbReference type="EMBL" id="BART01020174">
    <property type="protein sequence ID" value="GAH01008.1"/>
    <property type="molecule type" value="Genomic_DNA"/>
</dbReference>
<dbReference type="InterPro" id="IPR014731">
    <property type="entry name" value="ETF_asu_C"/>
</dbReference>
<feature type="domain" description="Electron transfer flavoprotein alpha subunit C-terminal" evidence="1">
    <location>
        <begin position="88"/>
        <end position="152"/>
    </location>
</feature>
<reference evidence="2" key="1">
    <citation type="journal article" date="2014" name="Front. Microbiol.">
        <title>High frequency of phylogenetically diverse reductive dehalogenase-homologous genes in deep subseafloor sedimentary metagenomes.</title>
        <authorList>
            <person name="Kawai M."/>
            <person name="Futagami T."/>
            <person name="Toyoda A."/>
            <person name="Takaki Y."/>
            <person name="Nishi S."/>
            <person name="Hori S."/>
            <person name="Arai W."/>
            <person name="Tsubouchi T."/>
            <person name="Morono Y."/>
            <person name="Uchiyama I."/>
            <person name="Ito T."/>
            <person name="Fujiyama A."/>
            <person name="Inagaki F."/>
            <person name="Takami H."/>
        </authorList>
    </citation>
    <scope>NUCLEOTIDE SEQUENCE</scope>
    <source>
        <strain evidence="2">Expedition CK06-06</strain>
    </source>
</reference>
<gene>
    <name evidence="2" type="ORF">S01H4_37534</name>
</gene>
<dbReference type="AlphaFoldDB" id="X1DXC0"/>
<evidence type="ECO:0000313" key="2">
    <source>
        <dbReference type="EMBL" id="GAH01008.1"/>
    </source>
</evidence>
<dbReference type="InterPro" id="IPR001308">
    <property type="entry name" value="ETF_a/FixB"/>
</dbReference>
<dbReference type="InterPro" id="IPR029035">
    <property type="entry name" value="DHS-like_NAD/FAD-binding_dom"/>
</dbReference>
<name>X1DXC0_9ZZZZ</name>
<dbReference type="GO" id="GO:0033539">
    <property type="term" value="P:fatty acid beta-oxidation using acyl-CoA dehydrogenase"/>
    <property type="evidence" value="ECO:0007669"/>
    <property type="project" value="TreeGrafter"/>
</dbReference>